<evidence type="ECO:0000313" key="3">
    <source>
        <dbReference type="Proteomes" id="UP001212841"/>
    </source>
</evidence>
<feature type="compositionally biased region" description="Basic and acidic residues" evidence="1">
    <location>
        <begin position="703"/>
        <end position="722"/>
    </location>
</feature>
<feature type="region of interest" description="Disordered" evidence="1">
    <location>
        <begin position="146"/>
        <end position="244"/>
    </location>
</feature>
<feature type="compositionally biased region" description="Acidic residues" evidence="1">
    <location>
        <begin position="413"/>
        <end position="427"/>
    </location>
</feature>
<feature type="region of interest" description="Disordered" evidence="1">
    <location>
        <begin position="269"/>
        <end position="739"/>
    </location>
</feature>
<dbReference type="EMBL" id="JADGJD010001937">
    <property type="protein sequence ID" value="KAJ3036454.1"/>
    <property type="molecule type" value="Genomic_DNA"/>
</dbReference>
<feature type="compositionally biased region" description="Low complexity" evidence="1">
    <location>
        <begin position="482"/>
        <end position="493"/>
    </location>
</feature>
<feature type="compositionally biased region" description="Basic residues" evidence="1">
    <location>
        <begin position="693"/>
        <end position="702"/>
    </location>
</feature>
<feature type="compositionally biased region" description="Low complexity" evidence="1">
    <location>
        <begin position="522"/>
        <end position="537"/>
    </location>
</feature>
<feature type="compositionally biased region" description="Polar residues" evidence="1">
    <location>
        <begin position="654"/>
        <end position="685"/>
    </location>
</feature>
<feature type="compositionally biased region" description="Polar residues" evidence="1">
    <location>
        <begin position="175"/>
        <end position="194"/>
    </location>
</feature>
<protein>
    <submittedName>
        <fullName evidence="2">Uncharacterized protein</fullName>
    </submittedName>
</protein>
<dbReference type="Proteomes" id="UP001212841">
    <property type="component" value="Unassembled WGS sequence"/>
</dbReference>
<sequence>MSQQLSQHLSTPHSQSTPYSLSIPSDLPLRLNATVHAVTTLSYNPVTSTPASALLSSEDVMISIPDPEHTNVKDVADMFVETWSYVEGTVKGVKIDTNQFSQKIIRNSQNAIIPPAYIAGETLLDSEKLHVLAVLNKEADPLNAVKPITENESRQLSSQFTEKVKDRKRKRVDTPSPQSQYNEQSFLSSGSQLPQRVYREPASASERGKRRRVDSQETNGVFVGNGFHSAVTNNDENTVEDSEVEASIVDADDEGTHDESAENADTLVNASILNPTTNGHPTTGAAESETEEPTIPNRTSPSPDSDSESGSSPTPENLVDIEAIESSGGEDSDSPSSASRAPRPVSSDEDETEDEEESGGSEMDDFIVDDSAEIEEEGSEDEKAESLDAKRRREELGIGKKGRGMIRKRIESSDDEAEQAEAEEEVETPSQVKKKAKVVVSDSEDGDGVGGDEDEWETQIVPNLVSRTLTAGDEEEEESDGSSKAVGKKVNGVGKKKELAIFESDEEDVSPVGKSPVEESPVKSSPVKVETVSPKKVGTASAGKIPAGKAPAQRSESPDEEASGEDAEESTLQRLVKSARAQKLKEDAVSGVKKPAGRGPATEKVVGEGLVISSPVRKIVVQTPPVEKSPVKPALSERSPVKPAPAQKSLVKQPIQQSPANQKPSETGETSVPQVDTQNPEQSVSEKPVTVEKKKRRKKRKTKEGVAKPEKLDNDSEEDKPLTTRPMPAAAAKSAQQPP</sequence>
<feature type="non-terminal residue" evidence="2">
    <location>
        <position position="1"/>
    </location>
</feature>
<feature type="compositionally biased region" description="Polar residues" evidence="1">
    <location>
        <begin position="269"/>
        <end position="281"/>
    </location>
</feature>
<feature type="compositionally biased region" description="Low complexity" evidence="1">
    <location>
        <begin position="726"/>
        <end position="739"/>
    </location>
</feature>
<name>A0AAD5WXQ7_9FUNG</name>
<feature type="region of interest" description="Disordered" evidence="1">
    <location>
        <begin position="1"/>
        <end position="20"/>
    </location>
</feature>
<feature type="compositionally biased region" description="Low complexity" evidence="1">
    <location>
        <begin position="299"/>
        <end position="316"/>
    </location>
</feature>
<proteinExistence type="predicted"/>
<feature type="compositionally biased region" description="Acidic residues" evidence="1">
    <location>
        <begin position="347"/>
        <end position="383"/>
    </location>
</feature>
<accession>A0AAD5WXQ7</accession>
<reference evidence="2" key="1">
    <citation type="submission" date="2020-05" db="EMBL/GenBank/DDBJ databases">
        <title>Phylogenomic resolution of chytrid fungi.</title>
        <authorList>
            <person name="Stajich J.E."/>
            <person name="Amses K."/>
            <person name="Simmons R."/>
            <person name="Seto K."/>
            <person name="Myers J."/>
            <person name="Bonds A."/>
            <person name="Quandt C.A."/>
            <person name="Barry K."/>
            <person name="Liu P."/>
            <person name="Grigoriev I."/>
            <person name="Longcore J.E."/>
            <person name="James T.Y."/>
        </authorList>
    </citation>
    <scope>NUCLEOTIDE SEQUENCE</scope>
    <source>
        <strain evidence="2">JEL0318</strain>
    </source>
</reference>
<feature type="compositionally biased region" description="Low complexity" evidence="1">
    <location>
        <begin position="334"/>
        <end position="345"/>
    </location>
</feature>
<dbReference type="AlphaFoldDB" id="A0AAD5WXQ7"/>
<gene>
    <name evidence="2" type="ORF">HK097_003832</name>
</gene>
<feature type="compositionally biased region" description="Basic and acidic residues" evidence="1">
    <location>
        <begin position="384"/>
        <end position="398"/>
    </location>
</feature>
<evidence type="ECO:0000256" key="1">
    <source>
        <dbReference type="SAM" id="MobiDB-lite"/>
    </source>
</evidence>
<evidence type="ECO:0000313" key="2">
    <source>
        <dbReference type="EMBL" id="KAJ3036454.1"/>
    </source>
</evidence>
<feature type="compositionally biased region" description="Acidic residues" evidence="1">
    <location>
        <begin position="442"/>
        <end position="457"/>
    </location>
</feature>
<feature type="compositionally biased region" description="Acidic residues" evidence="1">
    <location>
        <begin position="558"/>
        <end position="569"/>
    </location>
</feature>
<keyword evidence="3" id="KW-1185">Reference proteome</keyword>
<comment type="caution">
    <text evidence="2">The sequence shown here is derived from an EMBL/GenBank/DDBJ whole genome shotgun (WGS) entry which is preliminary data.</text>
</comment>
<organism evidence="2 3">
    <name type="scientific">Rhizophlyctis rosea</name>
    <dbReference type="NCBI Taxonomy" id="64517"/>
    <lineage>
        <taxon>Eukaryota</taxon>
        <taxon>Fungi</taxon>
        <taxon>Fungi incertae sedis</taxon>
        <taxon>Chytridiomycota</taxon>
        <taxon>Chytridiomycota incertae sedis</taxon>
        <taxon>Chytridiomycetes</taxon>
        <taxon>Rhizophlyctidales</taxon>
        <taxon>Rhizophlyctidaceae</taxon>
        <taxon>Rhizophlyctis</taxon>
    </lineage>
</organism>